<name>A0A368QYH4_SETIT</name>
<dbReference type="EMBL" id="CM003531">
    <property type="protein sequence ID" value="RCV22858.1"/>
    <property type="molecule type" value="Genomic_DNA"/>
</dbReference>
<evidence type="ECO:0000256" key="1">
    <source>
        <dbReference type="SAM" id="MobiDB-lite"/>
    </source>
</evidence>
<feature type="compositionally biased region" description="Basic and acidic residues" evidence="1">
    <location>
        <begin position="243"/>
        <end position="257"/>
    </location>
</feature>
<proteinExistence type="predicted"/>
<gene>
    <name evidence="2" type="ORF">SETIT_4G252900v2</name>
</gene>
<accession>A0A368QYH4</accession>
<organism evidence="2">
    <name type="scientific">Setaria italica</name>
    <name type="common">Foxtail millet</name>
    <name type="synonym">Panicum italicum</name>
    <dbReference type="NCBI Taxonomy" id="4555"/>
    <lineage>
        <taxon>Eukaryota</taxon>
        <taxon>Viridiplantae</taxon>
        <taxon>Streptophyta</taxon>
        <taxon>Embryophyta</taxon>
        <taxon>Tracheophyta</taxon>
        <taxon>Spermatophyta</taxon>
        <taxon>Magnoliopsida</taxon>
        <taxon>Liliopsida</taxon>
        <taxon>Poales</taxon>
        <taxon>Poaceae</taxon>
        <taxon>PACMAD clade</taxon>
        <taxon>Panicoideae</taxon>
        <taxon>Panicodae</taxon>
        <taxon>Paniceae</taxon>
        <taxon>Cenchrinae</taxon>
        <taxon>Setaria</taxon>
    </lineage>
</organism>
<feature type="region of interest" description="Disordered" evidence="1">
    <location>
        <begin position="243"/>
        <end position="266"/>
    </location>
</feature>
<evidence type="ECO:0000313" key="2">
    <source>
        <dbReference type="EMBL" id="RCV22858.1"/>
    </source>
</evidence>
<sequence length="266" mass="28079">MTGVGAAARGPGRGNFFLNAPKERWHGLRVVAGHARLAVGGGGGSACGWRRARSIPRGLAVACGAGGEPGHHGRWAAGDGDERGLQAPDGVEHCDVRAGGGHQEEPERGAADLDALPQRFGHAGQPDRPCRPHHRRAPARPVHVRSVVTMAVAVVTMAVVVAAAPVRAGGEEHGSARVEEQRSRGQGEEIGRGAAAVAEVREGWEWEAEEARGRRHRRSGDRGEWRGCGNELHCGGGLRLVAEKEGGERSTERDRVGEGGALVDWW</sequence>
<reference evidence="2" key="2">
    <citation type="submission" date="2015-07" db="EMBL/GenBank/DDBJ databases">
        <authorList>
            <person name="Noorani M."/>
        </authorList>
    </citation>
    <scope>NUCLEOTIDE SEQUENCE</scope>
    <source>
        <strain evidence="2">Yugu1</strain>
    </source>
</reference>
<reference evidence="2" key="1">
    <citation type="journal article" date="2012" name="Nat. Biotechnol.">
        <title>Reference genome sequence of the model plant Setaria.</title>
        <authorList>
            <person name="Bennetzen J.L."/>
            <person name="Schmutz J."/>
            <person name="Wang H."/>
            <person name="Percifield R."/>
            <person name="Hawkins J."/>
            <person name="Pontaroli A.C."/>
            <person name="Estep M."/>
            <person name="Feng L."/>
            <person name="Vaughn J.N."/>
            <person name="Grimwood J."/>
            <person name="Jenkins J."/>
            <person name="Barry K."/>
            <person name="Lindquist E."/>
            <person name="Hellsten U."/>
            <person name="Deshpande S."/>
            <person name="Wang X."/>
            <person name="Wu X."/>
            <person name="Mitros T."/>
            <person name="Triplett J."/>
            <person name="Yang X."/>
            <person name="Ye C.Y."/>
            <person name="Mauro-Herrera M."/>
            <person name="Wang L."/>
            <person name="Li P."/>
            <person name="Sharma M."/>
            <person name="Sharma R."/>
            <person name="Ronald P.C."/>
            <person name="Panaud O."/>
            <person name="Kellogg E.A."/>
            <person name="Brutnell T.P."/>
            <person name="Doust A.N."/>
            <person name="Tuskan G.A."/>
            <person name="Rokhsar D."/>
            <person name="Devos K.M."/>
        </authorList>
    </citation>
    <scope>NUCLEOTIDE SEQUENCE [LARGE SCALE GENOMIC DNA]</scope>
    <source>
        <strain evidence="2">Yugu1</strain>
    </source>
</reference>
<protein>
    <submittedName>
        <fullName evidence="2">Uncharacterized protein</fullName>
    </submittedName>
</protein>
<feature type="region of interest" description="Disordered" evidence="1">
    <location>
        <begin position="168"/>
        <end position="194"/>
    </location>
</feature>
<feature type="compositionally biased region" description="Basic and acidic residues" evidence="1">
    <location>
        <begin position="169"/>
        <end position="191"/>
    </location>
</feature>
<feature type="region of interest" description="Disordered" evidence="1">
    <location>
        <begin position="118"/>
        <end position="141"/>
    </location>
</feature>
<dbReference type="AlphaFoldDB" id="A0A368QYH4"/>